<dbReference type="GO" id="GO:0005524">
    <property type="term" value="F:ATP binding"/>
    <property type="evidence" value="ECO:0007669"/>
    <property type="project" value="UniProtKB-KW"/>
</dbReference>
<dbReference type="Gene3D" id="3.30.450.20">
    <property type="entry name" value="PAS domain"/>
    <property type="match status" value="2"/>
</dbReference>
<evidence type="ECO:0000256" key="2">
    <source>
        <dbReference type="ARBA" id="ARBA00012438"/>
    </source>
</evidence>
<dbReference type="InterPro" id="IPR011006">
    <property type="entry name" value="CheY-like_superfamily"/>
</dbReference>
<feature type="modified residue" description="4-aspartylphosphate" evidence="6">
    <location>
        <position position="584"/>
    </location>
</feature>
<keyword evidence="5" id="KW-0418">Kinase</keyword>
<dbReference type="CDD" id="cd00082">
    <property type="entry name" value="HisKA"/>
    <property type="match status" value="1"/>
</dbReference>
<dbReference type="Gene3D" id="3.40.50.2300">
    <property type="match status" value="1"/>
</dbReference>
<evidence type="ECO:0000259" key="9">
    <source>
        <dbReference type="PROSITE" id="PS50113"/>
    </source>
</evidence>
<keyword evidence="11" id="KW-1185">Reference proteome</keyword>
<dbReference type="InterPro" id="IPR004358">
    <property type="entry name" value="Sig_transdc_His_kin-like_C"/>
</dbReference>
<dbReference type="PANTHER" id="PTHR43047">
    <property type="entry name" value="TWO-COMPONENT HISTIDINE PROTEIN KINASE"/>
    <property type="match status" value="1"/>
</dbReference>
<keyword evidence="3 6" id="KW-0597">Phosphoprotein</keyword>
<dbReference type="InterPro" id="IPR003661">
    <property type="entry name" value="HisK_dim/P_dom"/>
</dbReference>
<dbReference type="Pfam" id="PF02518">
    <property type="entry name" value="HATPase_c"/>
    <property type="match status" value="1"/>
</dbReference>
<dbReference type="PROSITE" id="PS50109">
    <property type="entry name" value="HIS_KIN"/>
    <property type="match status" value="1"/>
</dbReference>
<proteinExistence type="predicted"/>
<organism evidence="10 11">
    <name type="scientific">Massilia norwichensis</name>
    <dbReference type="NCBI Taxonomy" id="1442366"/>
    <lineage>
        <taxon>Bacteria</taxon>
        <taxon>Pseudomonadati</taxon>
        <taxon>Pseudomonadota</taxon>
        <taxon>Betaproteobacteria</taxon>
        <taxon>Burkholderiales</taxon>
        <taxon>Oxalobacteraceae</taxon>
        <taxon>Telluria group</taxon>
        <taxon>Massilia</taxon>
    </lineage>
</organism>
<dbReference type="CDD" id="cd00130">
    <property type="entry name" value="PAS"/>
    <property type="match status" value="2"/>
</dbReference>
<evidence type="ECO:0000259" key="7">
    <source>
        <dbReference type="PROSITE" id="PS50109"/>
    </source>
</evidence>
<dbReference type="InterPro" id="IPR013655">
    <property type="entry name" value="PAS_fold_3"/>
</dbReference>
<dbReference type="SMART" id="SM00448">
    <property type="entry name" value="REC"/>
    <property type="match status" value="1"/>
</dbReference>
<dbReference type="InterPro" id="IPR003594">
    <property type="entry name" value="HATPase_dom"/>
</dbReference>
<accession>A0ABT2A6R8</accession>
<reference evidence="10 11" key="1">
    <citation type="submission" date="2022-08" db="EMBL/GenBank/DDBJ databases">
        <title>Reclassification of Massilia species as members of the genera Telluria, Duganella, Pseudoduganella, Mokoshia gen. nov. and Zemynaea gen. nov. using orthogonal and non-orthogonal genome-based approaches.</title>
        <authorList>
            <person name="Bowman J.P."/>
        </authorList>
    </citation>
    <scope>NUCLEOTIDE SEQUENCE [LARGE SCALE GENOMIC DNA]</scope>
    <source>
        <strain evidence="10 11">LMG 28164</strain>
    </source>
</reference>
<protein>
    <recommendedName>
        <fullName evidence="2">histidine kinase</fullName>
        <ecNumber evidence="2">2.7.13.3</ecNumber>
    </recommendedName>
</protein>
<dbReference type="InterPro" id="IPR013656">
    <property type="entry name" value="PAS_4"/>
</dbReference>
<dbReference type="InterPro" id="IPR035965">
    <property type="entry name" value="PAS-like_dom_sf"/>
</dbReference>
<comment type="caution">
    <text evidence="10">The sequence shown here is derived from an EMBL/GenBank/DDBJ whole genome shotgun (WGS) entry which is preliminary data.</text>
</comment>
<dbReference type="SMART" id="SM00086">
    <property type="entry name" value="PAC"/>
    <property type="match status" value="1"/>
</dbReference>
<dbReference type="Proteomes" id="UP001205560">
    <property type="component" value="Unassembled WGS sequence"/>
</dbReference>
<dbReference type="SMART" id="SM00388">
    <property type="entry name" value="HisKA"/>
    <property type="match status" value="1"/>
</dbReference>
<evidence type="ECO:0000313" key="10">
    <source>
        <dbReference type="EMBL" id="MCS0589896.1"/>
    </source>
</evidence>
<evidence type="ECO:0000259" key="8">
    <source>
        <dbReference type="PROSITE" id="PS50110"/>
    </source>
</evidence>
<dbReference type="InterPro" id="IPR001789">
    <property type="entry name" value="Sig_transdc_resp-reg_receiver"/>
</dbReference>
<feature type="domain" description="PAC" evidence="9">
    <location>
        <begin position="229"/>
        <end position="281"/>
    </location>
</feature>
<dbReference type="InterPro" id="IPR036890">
    <property type="entry name" value="HATPase_C_sf"/>
</dbReference>
<name>A0ABT2A6R8_9BURK</name>
<evidence type="ECO:0000256" key="5">
    <source>
        <dbReference type="ARBA" id="ARBA00022777"/>
    </source>
</evidence>
<dbReference type="Pfam" id="PF08447">
    <property type="entry name" value="PAS_3"/>
    <property type="match status" value="1"/>
</dbReference>
<dbReference type="Gene3D" id="3.30.565.10">
    <property type="entry name" value="Histidine kinase-like ATPase, C-terminal domain"/>
    <property type="match status" value="1"/>
</dbReference>
<evidence type="ECO:0000256" key="4">
    <source>
        <dbReference type="ARBA" id="ARBA00022679"/>
    </source>
</evidence>
<dbReference type="PROSITE" id="PS50110">
    <property type="entry name" value="RESPONSE_REGULATORY"/>
    <property type="match status" value="1"/>
</dbReference>
<dbReference type="EMBL" id="JANUGX010000012">
    <property type="protein sequence ID" value="MCS0589896.1"/>
    <property type="molecule type" value="Genomic_DNA"/>
</dbReference>
<dbReference type="CDD" id="cd00075">
    <property type="entry name" value="HATPase"/>
    <property type="match status" value="1"/>
</dbReference>
<dbReference type="SMART" id="SM00091">
    <property type="entry name" value="PAS"/>
    <property type="match status" value="1"/>
</dbReference>
<dbReference type="SUPFAM" id="SSF47384">
    <property type="entry name" value="Homodimeric domain of signal transducing histidine kinase"/>
    <property type="match status" value="1"/>
</dbReference>
<dbReference type="PRINTS" id="PR00344">
    <property type="entry name" value="BCTRLSENSOR"/>
</dbReference>
<dbReference type="Pfam" id="PF08448">
    <property type="entry name" value="PAS_4"/>
    <property type="match status" value="1"/>
</dbReference>
<feature type="domain" description="Histidine kinase" evidence="7">
    <location>
        <begin position="292"/>
        <end position="510"/>
    </location>
</feature>
<dbReference type="SMART" id="SM00387">
    <property type="entry name" value="HATPase_c"/>
    <property type="match status" value="1"/>
</dbReference>
<dbReference type="SUPFAM" id="SSF55874">
    <property type="entry name" value="ATPase domain of HSP90 chaperone/DNA topoisomerase II/histidine kinase"/>
    <property type="match status" value="1"/>
</dbReference>
<evidence type="ECO:0000256" key="3">
    <source>
        <dbReference type="ARBA" id="ARBA00022553"/>
    </source>
</evidence>
<dbReference type="InterPro" id="IPR036097">
    <property type="entry name" value="HisK_dim/P_sf"/>
</dbReference>
<dbReference type="InterPro" id="IPR000014">
    <property type="entry name" value="PAS"/>
</dbReference>
<dbReference type="EC" id="2.7.13.3" evidence="2"/>
<dbReference type="InterPro" id="IPR001610">
    <property type="entry name" value="PAC"/>
</dbReference>
<dbReference type="PANTHER" id="PTHR43047:SF72">
    <property type="entry name" value="OSMOSENSING HISTIDINE PROTEIN KINASE SLN1"/>
    <property type="match status" value="1"/>
</dbReference>
<gene>
    <name evidence="10" type="ORF">NX782_11855</name>
</gene>
<sequence length="661" mass="72515">MSDPSGPPITPMQSTILFEAVFNHSPIGSYLLSPTPEATILAVNEAFLQASGRRRDELVGISLFEAFPGNPDDPADSGESVLRQSLARVAATGKPDTLPAERYPIRVQLPSGEVVFEERFWDAVSTPIFREDGSILCISHATSDVTERVRSAMAIRASEARFRALTHASADVIYRMSPDWTELRQLDGRGFIKDTIDPRAHWLDEYVATEDQPLVHAAIGEAIRNKRFFELEHRVRRVDGSYGWTLSRAVPMFREDGEIEEWIGTASDITERRMAEEKLREQDRRKDEFLAMLAHELRNPLAPIGAAADLLQRAKPDEPMLRTTSQIIGRQVRHMTELIDDLLDVSRVTRGLIELETAPLDIAQAAFDAVEQVMPLIQARRHQLSVHQPPAPALVRGDRKRLVQVLANLLNNAAKYTPEGGALRLGIEVEEDQVCIEVADNGIGMTPELAEHAFELFAQAERSVDRASGGLGLGLPLVRNLVELHGGTVSCASAGLGKGSCFTVCLPRLAQQQTIKSEDDADNKAAAAGQPAALRILVVDDNEDAADTLAMLLELSGHEMLVEHGSRQALARALEARPNVCLLDLGLPDMDGAELARQLRARPETADAMLVAVTGYGQEADRARTREAGFDHHLVKPIDLDRLQAVLGDYAASTATGMRIR</sequence>
<evidence type="ECO:0000256" key="6">
    <source>
        <dbReference type="PROSITE-ProRule" id="PRU00169"/>
    </source>
</evidence>
<dbReference type="Pfam" id="PF00512">
    <property type="entry name" value="HisKA"/>
    <property type="match status" value="1"/>
</dbReference>
<feature type="domain" description="Response regulatory" evidence="8">
    <location>
        <begin position="535"/>
        <end position="651"/>
    </location>
</feature>
<dbReference type="Pfam" id="PF00072">
    <property type="entry name" value="Response_reg"/>
    <property type="match status" value="1"/>
</dbReference>
<keyword evidence="10" id="KW-0067">ATP-binding</keyword>
<evidence type="ECO:0000256" key="1">
    <source>
        <dbReference type="ARBA" id="ARBA00000085"/>
    </source>
</evidence>
<dbReference type="InterPro" id="IPR000700">
    <property type="entry name" value="PAS-assoc_C"/>
</dbReference>
<evidence type="ECO:0000313" key="11">
    <source>
        <dbReference type="Proteomes" id="UP001205560"/>
    </source>
</evidence>
<comment type="catalytic activity">
    <reaction evidence="1">
        <text>ATP + protein L-histidine = ADP + protein N-phospho-L-histidine.</text>
        <dbReference type="EC" id="2.7.13.3"/>
    </reaction>
</comment>
<dbReference type="PROSITE" id="PS50113">
    <property type="entry name" value="PAC"/>
    <property type="match status" value="1"/>
</dbReference>
<dbReference type="CDD" id="cd17580">
    <property type="entry name" value="REC_2_DhkD-like"/>
    <property type="match status" value="1"/>
</dbReference>
<dbReference type="SUPFAM" id="SSF55785">
    <property type="entry name" value="PYP-like sensor domain (PAS domain)"/>
    <property type="match status" value="2"/>
</dbReference>
<keyword evidence="10" id="KW-0547">Nucleotide-binding</keyword>
<dbReference type="NCBIfam" id="TIGR00229">
    <property type="entry name" value="sensory_box"/>
    <property type="match status" value="1"/>
</dbReference>
<dbReference type="Gene3D" id="1.10.287.130">
    <property type="match status" value="1"/>
</dbReference>
<dbReference type="RefSeq" id="WP_258845667.1">
    <property type="nucleotide sequence ID" value="NZ_JANUGX010000012.1"/>
</dbReference>
<dbReference type="InterPro" id="IPR005467">
    <property type="entry name" value="His_kinase_dom"/>
</dbReference>
<keyword evidence="4" id="KW-0808">Transferase</keyword>
<dbReference type="SUPFAM" id="SSF52172">
    <property type="entry name" value="CheY-like"/>
    <property type="match status" value="1"/>
</dbReference>